<reference evidence="1 2" key="1">
    <citation type="journal article" date="2019" name="Int. J. Syst. Evol. Microbiol.">
        <title>The Global Catalogue of Microorganisms (GCM) 10K type strain sequencing project: providing services to taxonomists for standard genome sequencing and annotation.</title>
        <authorList>
            <consortium name="The Broad Institute Genomics Platform"/>
            <consortium name="The Broad Institute Genome Sequencing Center for Infectious Disease"/>
            <person name="Wu L."/>
            <person name="Ma J."/>
        </authorList>
    </citation>
    <scope>NUCLEOTIDE SEQUENCE [LARGE SCALE GENOMIC DNA]</scope>
    <source>
        <strain evidence="1 2">CGMCC 1.10390</strain>
    </source>
</reference>
<dbReference type="RefSeq" id="WP_256401010.1">
    <property type="nucleotide sequence ID" value="NZ_JANHJR010000003.1"/>
</dbReference>
<accession>A0ABD6DNS3</accession>
<protein>
    <recommendedName>
        <fullName evidence="3">Secreted protein</fullName>
    </recommendedName>
</protein>
<keyword evidence="2" id="KW-1185">Reference proteome</keyword>
<evidence type="ECO:0008006" key="3">
    <source>
        <dbReference type="Google" id="ProtNLM"/>
    </source>
</evidence>
<evidence type="ECO:0000313" key="1">
    <source>
        <dbReference type="EMBL" id="MFD1646919.1"/>
    </source>
</evidence>
<name>A0ABD6DNS3_9EURY</name>
<dbReference type="PROSITE" id="PS51257">
    <property type="entry name" value="PROKAR_LIPOPROTEIN"/>
    <property type="match status" value="1"/>
</dbReference>
<proteinExistence type="predicted"/>
<dbReference type="AlphaFoldDB" id="A0ABD6DNS3"/>
<evidence type="ECO:0000313" key="2">
    <source>
        <dbReference type="Proteomes" id="UP001597034"/>
    </source>
</evidence>
<sequence>MQRRRYLRAVGGCFGALSLSGCTEMLPGGEQGPEYPGGTLIAENTGDSAVRVSIQTKSDQYDAALDAEVAAGETAVRREFVTADRGDIVTLEARLGETGDRLRFQFLPAGGGDDSPPEVAQLTFENAVEVSATWTATNGTSRP</sequence>
<dbReference type="EMBL" id="JBHUDO010000003">
    <property type="protein sequence ID" value="MFD1646919.1"/>
    <property type="molecule type" value="Genomic_DNA"/>
</dbReference>
<organism evidence="1 2">
    <name type="scientific">Haloarchaeobius litoreus</name>
    <dbReference type="NCBI Taxonomy" id="755306"/>
    <lineage>
        <taxon>Archaea</taxon>
        <taxon>Methanobacteriati</taxon>
        <taxon>Methanobacteriota</taxon>
        <taxon>Stenosarchaea group</taxon>
        <taxon>Halobacteria</taxon>
        <taxon>Halobacteriales</taxon>
        <taxon>Halorubellaceae</taxon>
        <taxon>Haloarchaeobius</taxon>
    </lineage>
</organism>
<dbReference type="Proteomes" id="UP001597034">
    <property type="component" value="Unassembled WGS sequence"/>
</dbReference>
<comment type="caution">
    <text evidence="1">The sequence shown here is derived from an EMBL/GenBank/DDBJ whole genome shotgun (WGS) entry which is preliminary data.</text>
</comment>
<gene>
    <name evidence="1" type="ORF">ACFSBL_14610</name>
</gene>